<accession>A0A423PFC6</accession>
<protein>
    <submittedName>
        <fullName evidence="2">Sodium:proton symporter</fullName>
    </submittedName>
</protein>
<evidence type="ECO:0000313" key="3">
    <source>
        <dbReference type="Proteomes" id="UP000285310"/>
    </source>
</evidence>
<dbReference type="Gene3D" id="1.20.1530.20">
    <property type="match status" value="1"/>
</dbReference>
<feature type="transmembrane region" description="Helical" evidence="1">
    <location>
        <begin position="227"/>
        <end position="251"/>
    </location>
</feature>
<dbReference type="OrthoDB" id="9792271at2"/>
<dbReference type="FunCoup" id="A0A423PFC6">
    <property type="interactions" value="353"/>
</dbReference>
<keyword evidence="3" id="KW-1185">Reference proteome</keyword>
<dbReference type="Proteomes" id="UP000285310">
    <property type="component" value="Unassembled WGS sequence"/>
</dbReference>
<feature type="transmembrane region" description="Helical" evidence="1">
    <location>
        <begin position="202"/>
        <end position="221"/>
    </location>
</feature>
<feature type="transmembrane region" description="Helical" evidence="1">
    <location>
        <begin position="100"/>
        <end position="120"/>
    </location>
</feature>
<dbReference type="AlphaFoldDB" id="A0A423PFC6"/>
<feature type="transmembrane region" description="Helical" evidence="1">
    <location>
        <begin position="263"/>
        <end position="284"/>
    </location>
</feature>
<gene>
    <name evidence="2" type="ORF">SAJA_14065</name>
</gene>
<feature type="transmembrane region" description="Helical" evidence="1">
    <location>
        <begin position="127"/>
        <end position="151"/>
    </location>
</feature>
<sequence length="331" mass="34542">MMRYIDRFTLLLLAVIVAAAVAPVHGTAAAVLGWINEIAIAGLFFSHGAALSPDSVRAGAGHWRLQLAILGMTFGIFPLVVLPISWAAPLLLPSALGLGFLYLGALPSAVTSSIAFTAIARGNVPAAICGAAASNVFGMMATPFVFMLLAQSSGSAGLDVGHALVQIVIQLLLPFALGQALRPWLAGFMDRHATAAARYDRGVILLIVYTAFSQFVASGYWRDTPLGALAAALVLCAVLLAFMMGLAVALARVLGFGRADEAALLFCGSKKSLASGLPMANVLFAHQPGLGLIILPIMIYNQTQIIVGALVARRYERRAMQASDSADPSTP</sequence>
<keyword evidence="1" id="KW-0472">Membrane</keyword>
<dbReference type="PIRSF" id="PIRSF026166">
    <property type="entry name" value="UCP026166"/>
    <property type="match status" value="1"/>
</dbReference>
<dbReference type="InParanoid" id="A0A423PFC6"/>
<comment type="caution">
    <text evidence="2">The sequence shown here is derived from an EMBL/GenBank/DDBJ whole genome shotgun (WGS) entry which is preliminary data.</text>
</comment>
<evidence type="ECO:0000256" key="1">
    <source>
        <dbReference type="SAM" id="Phobius"/>
    </source>
</evidence>
<proteinExistence type="predicted"/>
<dbReference type="InterPro" id="IPR016833">
    <property type="entry name" value="Put_Na-Bile_cotransptr"/>
</dbReference>
<keyword evidence="1" id="KW-0812">Transmembrane</keyword>
<reference evidence="2 3" key="1">
    <citation type="submission" date="2013-10" db="EMBL/GenBank/DDBJ databases">
        <title>Salinisphaera japonica YTM-1 Genome Sequencing.</title>
        <authorList>
            <person name="Lai Q."/>
            <person name="Li C."/>
            <person name="Shao Z."/>
        </authorList>
    </citation>
    <scope>NUCLEOTIDE SEQUENCE [LARGE SCALE GENOMIC DNA]</scope>
    <source>
        <strain evidence="2 3">YTM-1</strain>
    </source>
</reference>
<evidence type="ECO:0000313" key="2">
    <source>
        <dbReference type="EMBL" id="ROO24341.1"/>
    </source>
</evidence>
<dbReference type="PANTHER" id="PTHR18640:SF5">
    <property type="entry name" value="SODIUM_BILE ACID COTRANSPORTER 7"/>
    <property type="match status" value="1"/>
</dbReference>
<feature type="transmembrane region" description="Helical" evidence="1">
    <location>
        <begin position="163"/>
        <end position="181"/>
    </location>
</feature>
<organism evidence="2 3">
    <name type="scientific">Salinisphaera japonica YTM-1</name>
    <dbReference type="NCBI Taxonomy" id="1209778"/>
    <lineage>
        <taxon>Bacteria</taxon>
        <taxon>Pseudomonadati</taxon>
        <taxon>Pseudomonadota</taxon>
        <taxon>Gammaproteobacteria</taxon>
        <taxon>Salinisphaerales</taxon>
        <taxon>Salinisphaeraceae</taxon>
        <taxon>Salinisphaera</taxon>
    </lineage>
</organism>
<name>A0A423PFC6_9GAMM</name>
<dbReference type="Pfam" id="PF13593">
    <property type="entry name" value="SBF_like"/>
    <property type="match status" value="1"/>
</dbReference>
<feature type="transmembrane region" description="Helical" evidence="1">
    <location>
        <begin position="290"/>
        <end position="312"/>
    </location>
</feature>
<dbReference type="EMBL" id="AYKG01000067">
    <property type="protein sequence ID" value="ROO24341.1"/>
    <property type="molecule type" value="Genomic_DNA"/>
</dbReference>
<dbReference type="GO" id="GO:0005886">
    <property type="term" value="C:plasma membrane"/>
    <property type="evidence" value="ECO:0007669"/>
    <property type="project" value="TreeGrafter"/>
</dbReference>
<feature type="transmembrane region" description="Helical" evidence="1">
    <location>
        <begin position="68"/>
        <end position="88"/>
    </location>
</feature>
<feature type="transmembrane region" description="Helical" evidence="1">
    <location>
        <begin position="39"/>
        <end position="56"/>
    </location>
</feature>
<dbReference type="InterPro" id="IPR038770">
    <property type="entry name" value="Na+/solute_symporter_sf"/>
</dbReference>
<keyword evidence="1" id="KW-1133">Transmembrane helix</keyword>
<dbReference type="PANTHER" id="PTHR18640">
    <property type="entry name" value="SOLUTE CARRIER FAMILY 10 MEMBER 7"/>
    <property type="match status" value="1"/>
</dbReference>